<dbReference type="STRING" id="224129.A0A1W4X7V0"/>
<proteinExistence type="predicted"/>
<comment type="subcellular location">
    <subcellularLocation>
        <location evidence="1">Cell projection</location>
        <location evidence="1">Cilium</location>
        <location evidence="1">Flagellum</location>
    </subcellularLocation>
    <subcellularLocation>
        <location evidence="2">Cytoplasm</location>
        <location evidence="2">Cytoskeleton</location>
        <location evidence="2">Cilium axoneme</location>
    </subcellularLocation>
    <subcellularLocation>
        <location evidence="10">Dynein axonemal particle</location>
    </subcellularLocation>
</comment>
<keyword evidence="8" id="KW-0206">Cytoskeleton</keyword>
<keyword evidence="4" id="KW-0853">WD repeat</keyword>
<keyword evidence="11" id="KW-1185">Reference proteome</keyword>
<dbReference type="PANTHER" id="PTHR12442:SF12">
    <property type="entry name" value="DYNEIN AXONEMAL INTERMEDIATE CHAIN 4"/>
    <property type="match status" value="1"/>
</dbReference>
<dbReference type="InterPro" id="IPR015943">
    <property type="entry name" value="WD40/YVTN_repeat-like_dom_sf"/>
</dbReference>
<keyword evidence="3" id="KW-0963">Cytoplasm</keyword>
<dbReference type="GeneID" id="108741719"/>
<dbReference type="SUPFAM" id="SSF50978">
    <property type="entry name" value="WD40 repeat-like"/>
    <property type="match status" value="1"/>
</dbReference>
<dbReference type="RefSeq" id="XP_018332114.1">
    <property type="nucleotide sequence ID" value="XM_018476612.2"/>
</dbReference>
<evidence type="ECO:0000256" key="4">
    <source>
        <dbReference type="ARBA" id="ARBA00022574"/>
    </source>
</evidence>
<keyword evidence="9" id="KW-0966">Cell projection</keyword>
<dbReference type="AlphaFoldDB" id="A0A1W4X7V0"/>
<name>A0A1W4X7V0_AGRPL</name>
<keyword evidence="5" id="KW-0677">Repeat</keyword>
<evidence type="ECO:0000256" key="6">
    <source>
        <dbReference type="ARBA" id="ARBA00022846"/>
    </source>
</evidence>
<sequence length="333" mass="38986">MVSTGSNEYENVRDKLDSIRTVVDSATQTLTILMKPKFTYLTTSKMINCANSTNNWIMYDTYCTKFVNESSQLLDNKISNEIFDSSEVEASRLKFMKLSSDLRMKADKMTCLYENVRFAGAVREMEQIICLNLNAQKCFRGLTKSNKYDLESNINYRLQYLWSFIYIDLKKRRINSVCWNGKNSNLLAVSYEGELNECSRNILIWNMKHHSQPERLYRLNFAISDINWSTKKPNQLVIGCYNGIVKIIDVSNRHLAILCVITQKSVYKYLRIWNVKCWCDDDHEYILTSNEDGKIFCSKTKDDDGMTEKIKVSRTDNNNWKQKKNQINSFESR</sequence>
<organism evidence="11 12">
    <name type="scientific">Agrilus planipennis</name>
    <name type="common">Emerald ash borer</name>
    <name type="synonym">Agrilus marcopoli</name>
    <dbReference type="NCBI Taxonomy" id="224129"/>
    <lineage>
        <taxon>Eukaryota</taxon>
        <taxon>Metazoa</taxon>
        <taxon>Ecdysozoa</taxon>
        <taxon>Arthropoda</taxon>
        <taxon>Hexapoda</taxon>
        <taxon>Insecta</taxon>
        <taxon>Pterygota</taxon>
        <taxon>Neoptera</taxon>
        <taxon>Endopterygota</taxon>
        <taxon>Coleoptera</taxon>
        <taxon>Polyphaga</taxon>
        <taxon>Elateriformia</taxon>
        <taxon>Buprestoidea</taxon>
        <taxon>Buprestidae</taxon>
        <taxon>Agrilinae</taxon>
        <taxon>Agrilus</taxon>
    </lineage>
</organism>
<evidence type="ECO:0000256" key="9">
    <source>
        <dbReference type="ARBA" id="ARBA00023273"/>
    </source>
</evidence>
<evidence type="ECO:0000313" key="12">
    <source>
        <dbReference type="RefSeq" id="XP_018332114.1"/>
    </source>
</evidence>
<dbReference type="Proteomes" id="UP000192223">
    <property type="component" value="Unplaced"/>
</dbReference>
<evidence type="ECO:0000256" key="3">
    <source>
        <dbReference type="ARBA" id="ARBA00022490"/>
    </source>
</evidence>
<dbReference type="OrthoDB" id="10259804at2759"/>
<dbReference type="KEGG" id="apln:108741719"/>
<evidence type="ECO:0000256" key="5">
    <source>
        <dbReference type="ARBA" id="ARBA00022737"/>
    </source>
</evidence>
<evidence type="ECO:0000313" key="11">
    <source>
        <dbReference type="Proteomes" id="UP000192223"/>
    </source>
</evidence>
<reference evidence="12" key="1">
    <citation type="submission" date="2025-08" db="UniProtKB">
        <authorList>
            <consortium name="RefSeq"/>
        </authorList>
    </citation>
    <scope>IDENTIFICATION</scope>
    <source>
        <tissue evidence="12">Entire body</tissue>
    </source>
</reference>
<evidence type="ECO:0000256" key="1">
    <source>
        <dbReference type="ARBA" id="ARBA00004230"/>
    </source>
</evidence>
<dbReference type="Gene3D" id="2.130.10.10">
    <property type="entry name" value="YVTN repeat-like/Quinoprotein amine dehydrogenase"/>
    <property type="match status" value="1"/>
</dbReference>
<dbReference type="InParanoid" id="A0A1W4X7V0"/>
<dbReference type="GO" id="GO:0045504">
    <property type="term" value="F:dynein heavy chain binding"/>
    <property type="evidence" value="ECO:0007669"/>
    <property type="project" value="TreeGrafter"/>
</dbReference>
<evidence type="ECO:0000256" key="10">
    <source>
        <dbReference type="ARBA" id="ARBA00024190"/>
    </source>
</evidence>
<dbReference type="InterPro" id="IPR036322">
    <property type="entry name" value="WD40_repeat_dom_sf"/>
</dbReference>
<keyword evidence="7" id="KW-0969">Cilium</keyword>
<evidence type="ECO:0000256" key="7">
    <source>
        <dbReference type="ARBA" id="ARBA00023069"/>
    </source>
</evidence>
<dbReference type="GO" id="GO:0003341">
    <property type="term" value="P:cilium movement"/>
    <property type="evidence" value="ECO:0007669"/>
    <property type="project" value="TreeGrafter"/>
</dbReference>
<keyword evidence="6" id="KW-0282">Flagellum</keyword>
<evidence type="ECO:0000256" key="8">
    <source>
        <dbReference type="ARBA" id="ARBA00023212"/>
    </source>
</evidence>
<protein>
    <submittedName>
        <fullName evidence="12">Dynein intermediate chain 2, ciliary-like</fullName>
    </submittedName>
</protein>
<dbReference type="GO" id="GO:0045503">
    <property type="term" value="F:dynein light chain binding"/>
    <property type="evidence" value="ECO:0007669"/>
    <property type="project" value="TreeGrafter"/>
</dbReference>
<gene>
    <name evidence="12" type="primary">LOC108741719</name>
</gene>
<evidence type="ECO:0000256" key="2">
    <source>
        <dbReference type="ARBA" id="ARBA00004430"/>
    </source>
</evidence>
<dbReference type="InterPro" id="IPR050687">
    <property type="entry name" value="Dynein_IC"/>
</dbReference>
<dbReference type="GO" id="GO:0031514">
    <property type="term" value="C:motile cilium"/>
    <property type="evidence" value="ECO:0007669"/>
    <property type="project" value="UniProtKB-SubCell"/>
</dbReference>
<accession>A0A1W4X7V0</accession>
<dbReference type="PANTHER" id="PTHR12442">
    <property type="entry name" value="DYNEIN INTERMEDIATE CHAIN"/>
    <property type="match status" value="1"/>
</dbReference>
<dbReference type="GO" id="GO:0120293">
    <property type="term" value="C:dynein axonemal particle"/>
    <property type="evidence" value="ECO:0007669"/>
    <property type="project" value="UniProtKB-SubCell"/>
</dbReference>
<dbReference type="GO" id="GO:0005858">
    <property type="term" value="C:axonemal dynein complex"/>
    <property type="evidence" value="ECO:0007669"/>
    <property type="project" value="TreeGrafter"/>
</dbReference>